<proteinExistence type="predicted"/>
<evidence type="ECO:0000313" key="5">
    <source>
        <dbReference type="Proteomes" id="UP001152797"/>
    </source>
</evidence>
<evidence type="ECO:0000313" key="4">
    <source>
        <dbReference type="EMBL" id="CAL1130780.1"/>
    </source>
</evidence>
<gene>
    <name evidence="3" type="ORF">C1SCF055_LOCUS5549</name>
</gene>
<evidence type="ECO:0000256" key="2">
    <source>
        <dbReference type="SAM" id="MobiDB-lite"/>
    </source>
</evidence>
<feature type="compositionally biased region" description="Low complexity" evidence="2">
    <location>
        <begin position="691"/>
        <end position="702"/>
    </location>
</feature>
<dbReference type="EMBL" id="CAMXCT020000340">
    <property type="protein sequence ID" value="CAL1130780.1"/>
    <property type="molecule type" value="Genomic_DNA"/>
</dbReference>
<dbReference type="AlphaFoldDB" id="A0A9P1FK30"/>
<dbReference type="Proteomes" id="UP001152797">
    <property type="component" value="Unassembled WGS sequence"/>
</dbReference>
<feature type="coiled-coil region" evidence="1">
    <location>
        <begin position="421"/>
        <end position="448"/>
    </location>
</feature>
<evidence type="ECO:0000256" key="1">
    <source>
        <dbReference type="SAM" id="Coils"/>
    </source>
</evidence>
<keyword evidence="5" id="KW-1185">Reference proteome</keyword>
<evidence type="ECO:0000313" key="3">
    <source>
        <dbReference type="EMBL" id="CAI3977405.1"/>
    </source>
</evidence>
<reference evidence="4" key="2">
    <citation type="submission" date="2024-04" db="EMBL/GenBank/DDBJ databases">
        <authorList>
            <person name="Chen Y."/>
            <person name="Shah S."/>
            <person name="Dougan E. K."/>
            <person name="Thang M."/>
            <person name="Chan C."/>
        </authorList>
    </citation>
    <scope>NUCLEOTIDE SEQUENCE [LARGE SCALE GENOMIC DNA]</scope>
</reference>
<reference evidence="3" key="1">
    <citation type="submission" date="2022-10" db="EMBL/GenBank/DDBJ databases">
        <authorList>
            <person name="Chen Y."/>
            <person name="Dougan E. K."/>
            <person name="Chan C."/>
            <person name="Rhodes N."/>
            <person name="Thang M."/>
        </authorList>
    </citation>
    <scope>NUCLEOTIDE SEQUENCE</scope>
</reference>
<accession>A0A9P1FK30</accession>
<protein>
    <submittedName>
        <fullName evidence="3">Uncharacterized protein</fullName>
    </submittedName>
</protein>
<dbReference type="EMBL" id="CAMXCT030000340">
    <property type="protein sequence ID" value="CAL4764717.1"/>
    <property type="molecule type" value="Genomic_DNA"/>
</dbReference>
<name>A0A9P1FK30_9DINO</name>
<dbReference type="EMBL" id="CAMXCT010000340">
    <property type="protein sequence ID" value="CAI3977405.1"/>
    <property type="molecule type" value="Genomic_DNA"/>
</dbReference>
<feature type="region of interest" description="Disordered" evidence="2">
    <location>
        <begin position="680"/>
        <end position="703"/>
    </location>
</feature>
<dbReference type="OrthoDB" id="412998at2759"/>
<sequence>MDGETIKVPITCLKFDKPEDGLPCIEDWVGTFESILFGGLDLGREPLDGSVAMQGDSWSCSISSIDQVKGWTRSSIVLTMLIAASEVDLSENLELLKPMAAVLEKAWMVMEARQNEGRHLPSMSVDERLRDVVEDWHSSTGLQAKHRLDEDRMKESRNIIRAHVDHNKWVLCAFSTEQFRSQRWLIGSSPKSSSCPPELKKVLSVTEEAQILHFKLTVQCFLENGRRLRVSARPRVRWSPAAFEAHCDYACVMASVLREARQLASFNPEKEMAILKAFTQKDYWQEIEAAVASKLSTWKLQHLGVWTDLVEPPSAPMQVHSAAELMDIEEESQAAKFREVRAKLAQDVANMTQYLSGMEESQRRAHVVMVMHERSQVSPADIYTVLYVDCTKLGVLNQGEVNSIGSVLVILPPLLVGSDSAGTLRKDLRKLEDKLNNHKVELRSFTLNLNVDDLHKNRELPSAYVCFLGVLDSTLPMRGTAHRVVRGGAPEPENTINTFPPALPEKEFVVPGESILSHSERRNLTDLQETSQWLGGINVPKAILEQLFGNIKGTFGAVVIHPTAYDGCVELACNQMGYCVAGSSNMEPYYKCAKEIIKGHLLEAWKKGNAPMNSVTPRYKKDAATEDLPKPAELPALKICQIGEGNKLILPRDVRSQFLQDPIWGQEWREIVTNFDKQWNTPVLDTPSPAPSNQSPSPSPNAGLIAKKEEHLEEEMNWAAVFPGEPETLDTLKAKYSDRTEMTGSTSYNFILVPGPKLFVVATDALHLKAADAAIISHGAGVWLLGDKADKYQADHPGRGVICSWSNDLGLVVLEDGNSDSGIMTLRTALQTIEKQGMVDYTLGRHSCQRPAAASQGREDDKFSIAPDGGNLLLWRPNQIPVKNLKAANVASYFNYDALKASPLELVWRLRKYPTEKCIAAAKPLWFLPGDLKLIKDAVKRIA</sequence>
<keyword evidence="1" id="KW-0175">Coiled coil</keyword>
<organism evidence="3">
    <name type="scientific">Cladocopium goreaui</name>
    <dbReference type="NCBI Taxonomy" id="2562237"/>
    <lineage>
        <taxon>Eukaryota</taxon>
        <taxon>Sar</taxon>
        <taxon>Alveolata</taxon>
        <taxon>Dinophyceae</taxon>
        <taxon>Suessiales</taxon>
        <taxon>Symbiodiniaceae</taxon>
        <taxon>Cladocopium</taxon>
    </lineage>
</organism>
<comment type="caution">
    <text evidence="3">The sequence shown here is derived from an EMBL/GenBank/DDBJ whole genome shotgun (WGS) entry which is preliminary data.</text>
</comment>